<feature type="non-terminal residue" evidence="1">
    <location>
        <position position="78"/>
    </location>
</feature>
<dbReference type="Gene3D" id="1.10.150.20">
    <property type="entry name" value="5' to 3' exonuclease, C-terminal subdomain"/>
    <property type="match status" value="1"/>
</dbReference>
<evidence type="ECO:0008006" key="2">
    <source>
        <dbReference type="Google" id="ProtNLM"/>
    </source>
</evidence>
<accession>A0A0F8WX15</accession>
<organism evidence="1">
    <name type="scientific">marine sediment metagenome</name>
    <dbReference type="NCBI Taxonomy" id="412755"/>
    <lineage>
        <taxon>unclassified sequences</taxon>
        <taxon>metagenomes</taxon>
        <taxon>ecological metagenomes</taxon>
    </lineage>
</organism>
<dbReference type="InterPro" id="IPR010995">
    <property type="entry name" value="DNA_repair_Rad51/TF_NusA_a-hlx"/>
</dbReference>
<dbReference type="EMBL" id="LAZR01062516">
    <property type="protein sequence ID" value="KKK61357.1"/>
    <property type="molecule type" value="Genomic_DNA"/>
</dbReference>
<reference evidence="1" key="1">
    <citation type="journal article" date="2015" name="Nature">
        <title>Complex archaea that bridge the gap between prokaryotes and eukaryotes.</title>
        <authorList>
            <person name="Spang A."/>
            <person name="Saw J.H."/>
            <person name="Jorgensen S.L."/>
            <person name="Zaremba-Niedzwiedzka K."/>
            <person name="Martijn J."/>
            <person name="Lind A.E."/>
            <person name="van Eijk R."/>
            <person name="Schleper C."/>
            <person name="Guy L."/>
            <person name="Ettema T.J."/>
        </authorList>
    </citation>
    <scope>NUCLEOTIDE SEQUENCE</scope>
</reference>
<dbReference type="SUPFAM" id="SSF47794">
    <property type="entry name" value="Rad51 N-terminal domain-like"/>
    <property type="match status" value="1"/>
</dbReference>
<evidence type="ECO:0000313" key="1">
    <source>
        <dbReference type="EMBL" id="KKK61357.1"/>
    </source>
</evidence>
<dbReference type="GO" id="GO:0000166">
    <property type="term" value="F:nucleotide binding"/>
    <property type="evidence" value="ECO:0007669"/>
    <property type="project" value="InterPro"/>
</dbReference>
<name>A0A0F8WX15_9ZZZZ</name>
<proteinExistence type="predicted"/>
<dbReference type="AlphaFoldDB" id="A0A0F8WX15"/>
<dbReference type="Pfam" id="PF14520">
    <property type="entry name" value="HHH_5"/>
    <property type="match status" value="1"/>
</dbReference>
<sequence>MADLSQVKGINSRQIKLLQESGISTAEALAMSPGNIVADIDGLGDKTAKKLIWNARNALGMTDFISAEKINDNVEYIT</sequence>
<gene>
    <name evidence="1" type="ORF">LCGC14_3015150</name>
</gene>
<comment type="caution">
    <text evidence="1">The sequence shown here is derived from an EMBL/GenBank/DDBJ whole genome shotgun (WGS) entry which is preliminary data.</text>
</comment>
<protein>
    <recommendedName>
        <fullName evidence="2">DUF4332 domain-containing protein</fullName>
    </recommendedName>
</protein>